<dbReference type="Proteomes" id="UP000092950">
    <property type="component" value="Chromosome"/>
</dbReference>
<dbReference type="KEGG" id="bpdz:BBN53_10590"/>
<evidence type="ECO:0000313" key="2">
    <source>
        <dbReference type="EMBL" id="CUI40344.1"/>
    </source>
</evidence>
<accession>A0A0M7CM19</accession>
<reference evidence="1 4" key="2">
    <citation type="submission" date="2016-07" db="EMBL/GenBank/DDBJ databases">
        <title>Complete genome sequences of Bordetella pseudohinzii.</title>
        <authorList>
            <person name="Spilker T."/>
            <person name="Darrah R."/>
            <person name="LiPuma J.J."/>
        </authorList>
    </citation>
    <scope>NUCLEOTIDE SEQUENCE [LARGE SCALE GENOMIC DNA]</scope>
    <source>
        <strain evidence="1 4">HI4681</strain>
    </source>
</reference>
<gene>
    <name evidence="1" type="ORF">BBN53_10590</name>
    <name evidence="2" type="ORF">ERS370011_00438</name>
</gene>
<evidence type="ECO:0000313" key="4">
    <source>
        <dbReference type="Proteomes" id="UP000092950"/>
    </source>
</evidence>
<protein>
    <submittedName>
        <fullName evidence="2">Uncharacterized conserved protein</fullName>
    </submittedName>
</protein>
<dbReference type="AlphaFoldDB" id="A0A0J6C0N9"/>
<name>A0A0J6C0N9_9BORD</name>
<evidence type="ECO:0000313" key="1">
    <source>
        <dbReference type="EMBL" id="ANY16304.1"/>
    </source>
</evidence>
<dbReference type="InterPro" id="IPR011048">
    <property type="entry name" value="Haem_d1_sf"/>
</dbReference>
<dbReference type="EMBL" id="CYTV01000001">
    <property type="protein sequence ID" value="CUI40344.1"/>
    <property type="molecule type" value="Genomic_DNA"/>
</dbReference>
<organism evidence="2 3">
    <name type="scientific">Bordetella pseudohinzii</name>
    <dbReference type="NCBI Taxonomy" id="1331258"/>
    <lineage>
        <taxon>Bacteria</taxon>
        <taxon>Pseudomonadati</taxon>
        <taxon>Pseudomonadota</taxon>
        <taxon>Betaproteobacteria</taxon>
        <taxon>Burkholderiales</taxon>
        <taxon>Alcaligenaceae</taxon>
        <taxon>Bordetella</taxon>
    </lineage>
</organism>
<sequence length="378" mass="42484">MAKQWNTSLVAHVDCEGGGQVWVEGTTMYVSHMRPPYGTSIYDVADPRKPRLLASLEVPIGWHSHKVRAQDGLMIVNYEKFRSGADDFGGGLGIYDVSRPERPRLITHWKTGTQGGGVHRYDFDGRYAYISPTAPGYVGNIVKILDLKDPARPEEVGRWWIPGQNVEGGEAYPWDNYVPPRCHHPLRMGNRLYVSYWHHGMFILDIEDMSRPRLVSQFNTGPAHPHPTHTALPIPGLLKGRQVLVVADEDVAKLRPSPPAFTWLFDISDERQPMPISTFQVDGVDPDGQPREAMSGCHQPAERFSGTVLPFAWFARGLRLVDISDPFRPREVGFYEPDVPAGFERVSSNDVTTDARGLLYLLDRQRGLDIIESTVYGN</sequence>
<reference evidence="2 3" key="1">
    <citation type="submission" date="2015-09" db="EMBL/GenBank/DDBJ databases">
        <authorList>
            <person name="Jackson K.R."/>
            <person name="Lunt B.L."/>
            <person name="Fisher J.N.B."/>
            <person name="Gardner A.V."/>
            <person name="Bailey M.E."/>
            <person name="Deus L.M."/>
            <person name="Earl A.S."/>
            <person name="Gibby P.D."/>
            <person name="Hartmann K.A."/>
            <person name="Liu J.E."/>
            <person name="Manci A.M."/>
            <person name="Nielsen D.A."/>
            <person name="Solomon M.B."/>
            <person name="Breakwell D.P."/>
            <person name="Burnett S.H."/>
            <person name="Grose J.H."/>
        </authorList>
    </citation>
    <scope>NUCLEOTIDE SEQUENCE [LARGE SCALE GENOMIC DNA]</scope>
    <source>
        <strain evidence="2 3">2789STDY5608636</strain>
    </source>
</reference>
<evidence type="ECO:0000313" key="3">
    <source>
        <dbReference type="Proteomes" id="UP000053096"/>
    </source>
</evidence>
<dbReference type="Proteomes" id="UP000053096">
    <property type="component" value="Unassembled WGS sequence"/>
</dbReference>
<proteinExistence type="predicted"/>
<dbReference type="RefSeq" id="WP_043209046.1">
    <property type="nucleotide sequence ID" value="NZ_CAJGUP010000138.1"/>
</dbReference>
<keyword evidence="4" id="KW-1185">Reference proteome</keyword>
<dbReference type="OrthoDB" id="8375at2"/>
<dbReference type="SUPFAM" id="SSF51004">
    <property type="entry name" value="C-terminal (heme d1) domain of cytochrome cd1-nitrite reductase"/>
    <property type="match status" value="1"/>
</dbReference>
<accession>A0A0J6C0N9</accession>
<dbReference type="InterPro" id="IPR013211">
    <property type="entry name" value="LVIVD"/>
</dbReference>
<dbReference type="EMBL" id="CP016440">
    <property type="protein sequence ID" value="ANY16304.1"/>
    <property type="molecule type" value="Genomic_DNA"/>
</dbReference>
<dbReference type="Pfam" id="PF08309">
    <property type="entry name" value="LVIVD"/>
    <property type="match status" value="2"/>
</dbReference>